<comment type="caution">
    <text evidence="2">The sequence shown here is derived from an EMBL/GenBank/DDBJ whole genome shotgun (WGS) entry which is preliminary data.</text>
</comment>
<dbReference type="SUPFAM" id="SSF53474">
    <property type="entry name" value="alpha/beta-Hydrolases"/>
    <property type="match status" value="1"/>
</dbReference>
<dbReference type="InterPro" id="IPR001031">
    <property type="entry name" value="Thioesterase"/>
</dbReference>
<keyword evidence="3" id="KW-1185">Reference proteome</keyword>
<accession>A0A9X0BB12</accession>
<evidence type="ECO:0000313" key="2">
    <source>
        <dbReference type="EMBL" id="KAJ5403180.1"/>
    </source>
</evidence>
<dbReference type="InterPro" id="IPR029058">
    <property type="entry name" value="AB_hydrolase_fold"/>
</dbReference>
<dbReference type="GeneID" id="81366668"/>
<organism evidence="2 3">
    <name type="scientific">Penicillium cosmopolitanum</name>
    <dbReference type="NCBI Taxonomy" id="1131564"/>
    <lineage>
        <taxon>Eukaryota</taxon>
        <taxon>Fungi</taxon>
        <taxon>Dikarya</taxon>
        <taxon>Ascomycota</taxon>
        <taxon>Pezizomycotina</taxon>
        <taxon>Eurotiomycetes</taxon>
        <taxon>Eurotiomycetidae</taxon>
        <taxon>Eurotiales</taxon>
        <taxon>Aspergillaceae</taxon>
        <taxon>Penicillium</taxon>
    </lineage>
</organism>
<reference evidence="2" key="1">
    <citation type="submission" date="2022-12" db="EMBL/GenBank/DDBJ databases">
        <authorList>
            <person name="Petersen C."/>
        </authorList>
    </citation>
    <scope>NUCLEOTIDE SEQUENCE</scope>
    <source>
        <strain evidence="2">IBT 29677</strain>
    </source>
</reference>
<keyword evidence="2" id="KW-0378">Hydrolase</keyword>
<dbReference type="AlphaFoldDB" id="A0A9X0BB12"/>
<dbReference type="Pfam" id="PF00975">
    <property type="entry name" value="Thioesterase"/>
    <property type="match status" value="1"/>
</dbReference>
<name>A0A9X0BB12_9EURO</name>
<dbReference type="GO" id="GO:0017000">
    <property type="term" value="P:antibiotic biosynthetic process"/>
    <property type="evidence" value="ECO:0007669"/>
    <property type="project" value="UniProtKB-ARBA"/>
</dbReference>
<reference evidence="2" key="2">
    <citation type="journal article" date="2023" name="IMA Fungus">
        <title>Comparative genomic study of the Penicillium genus elucidates a diverse pangenome and 15 lateral gene transfer events.</title>
        <authorList>
            <person name="Petersen C."/>
            <person name="Sorensen T."/>
            <person name="Nielsen M.R."/>
            <person name="Sondergaard T.E."/>
            <person name="Sorensen J.L."/>
            <person name="Fitzpatrick D.A."/>
            <person name="Frisvad J.C."/>
            <person name="Nielsen K.L."/>
        </authorList>
    </citation>
    <scope>NUCLEOTIDE SEQUENCE</scope>
    <source>
        <strain evidence="2">IBT 29677</strain>
    </source>
</reference>
<gene>
    <name evidence="2" type="ORF">N7509_003051</name>
</gene>
<dbReference type="GO" id="GO:0072330">
    <property type="term" value="P:monocarboxylic acid biosynthetic process"/>
    <property type="evidence" value="ECO:0007669"/>
    <property type="project" value="UniProtKB-ARBA"/>
</dbReference>
<feature type="domain" description="Thioesterase" evidence="1">
    <location>
        <begin position="80"/>
        <end position="179"/>
    </location>
</feature>
<evidence type="ECO:0000259" key="1">
    <source>
        <dbReference type="Pfam" id="PF00975"/>
    </source>
</evidence>
<protein>
    <submittedName>
        <fullName evidence="2">Alpha/Beta hydrolase protein</fullName>
    </submittedName>
</protein>
<sequence>MISLSTLGSIPIVARSIRADLGAILKTTMPATIFNEHPTVGAFHRHLQFIAARAPEAASRDSRLPLSIVLQGNPSTCAKTIFLLPDGSGSGMAYASIPPISQSTCLVAMNSPYLDRASDYTCSIEEIAERWIDEIRQRQARGPYILGGWSAGGYYSYEVANALIRAGERVSALVLLDSPCRPDFEALPMEVVEYLSRNGLMGSFGIKGGSCMGSRAFPVHHTRRA</sequence>
<proteinExistence type="predicted"/>
<dbReference type="EMBL" id="JAPZBU010000005">
    <property type="protein sequence ID" value="KAJ5403180.1"/>
    <property type="molecule type" value="Genomic_DNA"/>
</dbReference>
<dbReference type="Proteomes" id="UP001147747">
    <property type="component" value="Unassembled WGS sequence"/>
</dbReference>
<dbReference type="RefSeq" id="XP_056490422.1">
    <property type="nucleotide sequence ID" value="XM_056627688.1"/>
</dbReference>
<evidence type="ECO:0000313" key="3">
    <source>
        <dbReference type="Proteomes" id="UP001147747"/>
    </source>
</evidence>
<dbReference type="GO" id="GO:0016787">
    <property type="term" value="F:hydrolase activity"/>
    <property type="evidence" value="ECO:0007669"/>
    <property type="project" value="UniProtKB-KW"/>
</dbReference>
<dbReference type="Gene3D" id="3.40.50.1820">
    <property type="entry name" value="alpha/beta hydrolase"/>
    <property type="match status" value="1"/>
</dbReference>
<dbReference type="OrthoDB" id="4509103at2759"/>